<accession>A0A0C2JYP2</accession>
<dbReference type="EMBL" id="JWZT01000332">
    <property type="protein sequence ID" value="KII74648.1"/>
    <property type="molecule type" value="Genomic_DNA"/>
</dbReference>
<organism evidence="1 2">
    <name type="scientific">Thelohanellus kitauei</name>
    <name type="common">Myxosporean</name>
    <dbReference type="NCBI Taxonomy" id="669202"/>
    <lineage>
        <taxon>Eukaryota</taxon>
        <taxon>Metazoa</taxon>
        <taxon>Cnidaria</taxon>
        <taxon>Myxozoa</taxon>
        <taxon>Myxosporea</taxon>
        <taxon>Bivalvulida</taxon>
        <taxon>Platysporina</taxon>
        <taxon>Myxobolidae</taxon>
        <taxon>Thelohanellus</taxon>
    </lineage>
</organism>
<evidence type="ECO:0000313" key="2">
    <source>
        <dbReference type="Proteomes" id="UP000031668"/>
    </source>
</evidence>
<proteinExistence type="predicted"/>
<gene>
    <name evidence="1" type="ORF">RF11_00727</name>
</gene>
<sequence>MENFLKRDSNNAKFILNYLIQSESKVNDDRSGYTLEKLLYVPGFFEIFIEFGVLKKLIHAVQRLELYQICQVYSDITFYRITKIYKFHHDSINYCIKFVQSYLAKYIILIKPEICEILGDINYKFAMTDQACDRILEYLEENGPIDTPDGSVLV</sequence>
<keyword evidence="2" id="KW-1185">Reference proteome</keyword>
<protein>
    <submittedName>
        <fullName evidence="1">Uncharacterized protein</fullName>
    </submittedName>
</protein>
<reference evidence="1 2" key="1">
    <citation type="journal article" date="2014" name="Genome Biol. Evol.">
        <title>The genome of the myxosporean Thelohanellus kitauei shows adaptations to nutrient acquisition within its fish host.</title>
        <authorList>
            <person name="Yang Y."/>
            <person name="Xiong J."/>
            <person name="Zhou Z."/>
            <person name="Huo F."/>
            <person name="Miao W."/>
            <person name="Ran C."/>
            <person name="Liu Y."/>
            <person name="Zhang J."/>
            <person name="Feng J."/>
            <person name="Wang M."/>
            <person name="Wang M."/>
            <person name="Wang L."/>
            <person name="Yao B."/>
        </authorList>
    </citation>
    <scope>NUCLEOTIDE SEQUENCE [LARGE SCALE GENOMIC DNA]</scope>
    <source>
        <strain evidence="1">Wuqing</strain>
    </source>
</reference>
<comment type="caution">
    <text evidence="1">The sequence shown here is derived from an EMBL/GenBank/DDBJ whole genome shotgun (WGS) entry which is preliminary data.</text>
</comment>
<dbReference type="AlphaFoldDB" id="A0A0C2JYP2"/>
<evidence type="ECO:0000313" key="1">
    <source>
        <dbReference type="EMBL" id="KII74648.1"/>
    </source>
</evidence>
<dbReference type="Proteomes" id="UP000031668">
    <property type="component" value="Unassembled WGS sequence"/>
</dbReference>
<name>A0A0C2JYP2_THEKT</name>